<dbReference type="Gene3D" id="1.20.1280.50">
    <property type="match status" value="1"/>
</dbReference>
<dbReference type="EMBL" id="JAWWNJ010000034">
    <property type="protein sequence ID" value="KAK7024937.1"/>
    <property type="molecule type" value="Genomic_DNA"/>
</dbReference>
<name>A0AAW0BI21_9AGAR</name>
<dbReference type="Proteomes" id="UP001362999">
    <property type="component" value="Unassembled WGS sequence"/>
</dbReference>
<reference evidence="1 2" key="1">
    <citation type="journal article" date="2024" name="J Genomics">
        <title>Draft genome sequencing and assembly of Favolaschia claudopus CIRM-BRFM 2984 isolated from oak limbs.</title>
        <authorList>
            <person name="Navarro D."/>
            <person name="Drula E."/>
            <person name="Chaduli D."/>
            <person name="Cazenave R."/>
            <person name="Ahrendt S."/>
            <person name="Wang J."/>
            <person name="Lipzen A."/>
            <person name="Daum C."/>
            <person name="Barry K."/>
            <person name="Grigoriev I.V."/>
            <person name="Favel A."/>
            <person name="Rosso M.N."/>
            <person name="Martin F."/>
        </authorList>
    </citation>
    <scope>NUCLEOTIDE SEQUENCE [LARGE SCALE GENOMIC DNA]</scope>
    <source>
        <strain evidence="1 2">CIRM-BRFM 2984</strain>
    </source>
</reference>
<dbReference type="SUPFAM" id="SSF81383">
    <property type="entry name" value="F-box domain"/>
    <property type="match status" value="1"/>
</dbReference>
<evidence type="ECO:0000313" key="1">
    <source>
        <dbReference type="EMBL" id="KAK7024937.1"/>
    </source>
</evidence>
<dbReference type="AlphaFoldDB" id="A0AAW0BI21"/>
<organism evidence="1 2">
    <name type="scientific">Favolaschia claudopus</name>
    <dbReference type="NCBI Taxonomy" id="2862362"/>
    <lineage>
        <taxon>Eukaryota</taxon>
        <taxon>Fungi</taxon>
        <taxon>Dikarya</taxon>
        <taxon>Basidiomycota</taxon>
        <taxon>Agaricomycotina</taxon>
        <taxon>Agaricomycetes</taxon>
        <taxon>Agaricomycetidae</taxon>
        <taxon>Agaricales</taxon>
        <taxon>Marasmiineae</taxon>
        <taxon>Mycenaceae</taxon>
        <taxon>Favolaschia</taxon>
    </lineage>
</organism>
<keyword evidence="2" id="KW-1185">Reference proteome</keyword>
<sequence length="416" mass="47572">MLARFRPLPLQPFTPFSDAVLLNHLLKTNEPPHDSEISFLRNLIAQGHSRMAELDARVELMHRSVHRLLQTKDKLHSLITKHEAAISLVRQIPLEILAYIFEFVVESNEYYPPWTLSAVCGRWRAAALSQPRLWTSIRYHRYNPFDKYEAQLLRSGTLPLSIEVDVDMEHPNDLSPEERCIFQLLCDHASRWENVSLRGPRQLFMEEIRWMITAPLSRLRQLAVEMPYDSFDPNPMDVFQSALQLERVQANREFWYRPLPMTLSWSQLVTFGGSNTWAGHLHALATASNLVDCAPDIVLMPDSPLPPAPILLPRLQRLSFSNSGFLSCLETPALLELYCANDLHAVPSFVRRHGGKLQKLLMSGESIERRDLTAIVEAVPDVTSLVLWLPLSVDLHRDLVSAAANRLPHMAHFSTY</sequence>
<comment type="caution">
    <text evidence="1">The sequence shown here is derived from an EMBL/GenBank/DDBJ whole genome shotgun (WGS) entry which is preliminary data.</text>
</comment>
<proteinExistence type="predicted"/>
<protein>
    <submittedName>
        <fullName evidence="1">F-box domain-containing protein</fullName>
    </submittedName>
</protein>
<evidence type="ECO:0000313" key="2">
    <source>
        <dbReference type="Proteomes" id="UP001362999"/>
    </source>
</evidence>
<dbReference type="InterPro" id="IPR036047">
    <property type="entry name" value="F-box-like_dom_sf"/>
</dbReference>
<gene>
    <name evidence="1" type="ORF">R3P38DRAFT_1054805</name>
</gene>
<accession>A0AAW0BI21</accession>